<evidence type="ECO:0000313" key="7">
    <source>
        <dbReference type="Proteomes" id="UP000184287"/>
    </source>
</evidence>
<dbReference type="InterPro" id="IPR013783">
    <property type="entry name" value="Ig-like_fold"/>
</dbReference>
<accession>A0A1M5F6W7</accession>
<dbReference type="InterPro" id="IPR051172">
    <property type="entry name" value="Chlamydia_OmcB"/>
</dbReference>
<evidence type="ECO:0000259" key="4">
    <source>
        <dbReference type="Pfam" id="PF18651"/>
    </source>
</evidence>
<dbReference type="Gene3D" id="2.60.40.10">
    <property type="entry name" value="Immunoglobulins"/>
    <property type="match status" value="1"/>
</dbReference>
<evidence type="ECO:0000256" key="2">
    <source>
        <dbReference type="SAM" id="SignalP"/>
    </source>
</evidence>
<feature type="domain" description="DUF11" evidence="3">
    <location>
        <begin position="993"/>
        <end position="1099"/>
    </location>
</feature>
<dbReference type="Proteomes" id="UP000184287">
    <property type="component" value="Unassembled WGS sequence"/>
</dbReference>
<organism evidence="6 7">
    <name type="scientific">Pedobacter caeni</name>
    <dbReference type="NCBI Taxonomy" id="288992"/>
    <lineage>
        <taxon>Bacteria</taxon>
        <taxon>Pseudomonadati</taxon>
        <taxon>Bacteroidota</taxon>
        <taxon>Sphingobacteriia</taxon>
        <taxon>Sphingobacteriales</taxon>
        <taxon>Sphingobacteriaceae</taxon>
        <taxon>Pedobacter</taxon>
    </lineage>
</organism>
<dbReference type="STRING" id="288992.SAMN04488522_103962"/>
<feature type="domain" description="DUF11" evidence="3">
    <location>
        <begin position="1638"/>
        <end position="1691"/>
    </location>
</feature>
<dbReference type="InterPro" id="IPR045474">
    <property type="entry name" value="GEVED"/>
</dbReference>
<dbReference type="PANTHER" id="PTHR34819:SF3">
    <property type="entry name" value="CELL SURFACE PROTEIN"/>
    <property type="match status" value="1"/>
</dbReference>
<feature type="domain" description="Surface adhesin CshA non-repetitive" evidence="4">
    <location>
        <begin position="37"/>
        <end position="235"/>
    </location>
</feature>
<feature type="chain" id="PRO_5012431835" evidence="2">
    <location>
        <begin position="25"/>
        <end position="1713"/>
    </location>
</feature>
<reference evidence="7" key="1">
    <citation type="submission" date="2016-11" db="EMBL/GenBank/DDBJ databases">
        <authorList>
            <person name="Varghese N."/>
            <person name="Submissions S."/>
        </authorList>
    </citation>
    <scope>NUCLEOTIDE SEQUENCE [LARGE SCALE GENOMIC DNA]</scope>
    <source>
        <strain evidence="7">DSM 16990</strain>
    </source>
</reference>
<feature type="region of interest" description="Disordered" evidence="1">
    <location>
        <begin position="1352"/>
        <end position="1371"/>
    </location>
</feature>
<name>A0A1M5F6W7_9SPHI</name>
<protein>
    <submittedName>
        <fullName evidence="6">Conserved repeat domain-containing protein</fullName>
    </submittedName>
</protein>
<keyword evidence="2" id="KW-0732">Signal</keyword>
<evidence type="ECO:0000259" key="5">
    <source>
        <dbReference type="Pfam" id="PF20009"/>
    </source>
</evidence>
<dbReference type="EMBL" id="FQUQ01000003">
    <property type="protein sequence ID" value="SHF87314.1"/>
    <property type="molecule type" value="Genomic_DNA"/>
</dbReference>
<feature type="domain" description="GEVED" evidence="5">
    <location>
        <begin position="527"/>
        <end position="600"/>
    </location>
</feature>
<gene>
    <name evidence="6" type="ORF">SAMN04488522_103962</name>
</gene>
<dbReference type="Pfam" id="PF01345">
    <property type="entry name" value="DUF11"/>
    <property type="match status" value="9"/>
</dbReference>
<dbReference type="PANTHER" id="PTHR34819">
    <property type="entry name" value="LARGE CYSTEINE-RICH PERIPLASMIC PROTEIN OMCB"/>
    <property type="match status" value="1"/>
</dbReference>
<keyword evidence="7" id="KW-1185">Reference proteome</keyword>
<feature type="non-terminal residue" evidence="6">
    <location>
        <position position="1713"/>
    </location>
</feature>
<feature type="region of interest" description="Disordered" evidence="1">
    <location>
        <begin position="1605"/>
        <end position="1629"/>
    </location>
</feature>
<dbReference type="InterPro" id="IPR040683">
    <property type="entry name" value="CshA_NR2"/>
</dbReference>
<evidence type="ECO:0000256" key="1">
    <source>
        <dbReference type="SAM" id="MobiDB-lite"/>
    </source>
</evidence>
<dbReference type="NCBIfam" id="TIGR01451">
    <property type="entry name" value="B_ant_repeat"/>
    <property type="match status" value="9"/>
</dbReference>
<feature type="domain" description="DUF11" evidence="3">
    <location>
        <begin position="1514"/>
        <end position="1615"/>
    </location>
</feature>
<feature type="compositionally biased region" description="Low complexity" evidence="1">
    <location>
        <begin position="1615"/>
        <end position="1629"/>
    </location>
</feature>
<dbReference type="Pfam" id="PF18651">
    <property type="entry name" value="CshA_NR2"/>
    <property type="match status" value="1"/>
</dbReference>
<dbReference type="Gene3D" id="2.60.40.740">
    <property type="match status" value="1"/>
</dbReference>
<feature type="domain" description="DUF11" evidence="3">
    <location>
        <begin position="607"/>
        <end position="725"/>
    </location>
</feature>
<feature type="domain" description="DUF11" evidence="3">
    <location>
        <begin position="1378"/>
        <end position="1498"/>
    </location>
</feature>
<sequence length="1713" mass="171374">MQLNVMGSLCLLLFMLSFFTKVSAQVQATGGTGLYKNNIYWLNFTGLDLAAGQTKTFTFTVNGTVVTATIDNVVFSSGGAGARLRPYRSGSWSGDRLDRLYNIGGTGTSNTLINAITTIPDGADVTFRIRAYATTSGSPADIGLVFGNAEDDSSVEFTQGNTDGSNWKLLERIITNNNSPRSMIFSAADKTVRLNCSENAALLYTDKPGTSSSSPLTINCSIQAGGLTAMALGLMTYTETSDAPLTYGSPIHTLTPAITGGGNPTPGINNTVSLANPEQITPGTVTKPPTPKLGAIAGDFDPASFTSLGANADADNLNGENDEDGIASFPRLRVNATTYSLTANVGNTTGAAVNLVGWIDFNRNGTFEAAEGVQVSVPNGATTATLTWNGLSGLVAGQTYARFRISNTIASVLTTGTPESVISNGEVEDYTLQILPLDFGDAPNSYGTRLIDNGPRHALDSRLRIGATTDGEPDGQPVAAGANANGTNGDGLDEDAFANLPVLTTAATSYSMTVPVINTTGVAARMIAWVDFNKNGTFEASEGLLVSVPNNATSVVLNWTGLANLTAGLTYARLRLTTDPVSTATTGGAMTDGEVEDYSVMIERSYDLGLLKTSNPTTVSAGSALTYTITLTNNGPSPMLAADVIKVVDNLPAGFTPTSYVAGQGTYTSGSGNWTGLTLTSGQSTTLTIAGTVAGNVTSPLTNTVTVTNPPGITDFVPGNNTATVVTNVNRVIDLEVTKISTPNPVAAGNGLNYTITLKNNGPSSLLASDIVTVVDNLPAGFTASGYTAANGTYNSTNGNWSGLTLASGQSTTLTISGTVAAGVTTPLTNTVTVTAPAGITDPVSANNTATDVNTTQIKPVLKITKLGAANVTAGNVATYTLTVTNTGSSNAINADISDAVPATLTNVSWSSSVAGSALVTAGATGSGNAVNLKLNIPAGTGNSVTVTITGTVNPGATGTISNTATVTPAEVNGTGSNSTVTSNVTSTSGVTIAKTGPSTAVAGNVISYQIEVGNNGPSNATAIQITDPVPAALTNVSWSTQIAGTATVTAGTNGSNSNVNVTANIAAGASNKVTITVTGTINPAFAGDITNIATATPKESGSTPVSSQVLTTVKKQPAFTITKTGPATGIAGENIAYTITVNNTGPSNSLNTLITDAVPSTIANVSWTSTVTGGTAVINTGATGTGNAISLNADFNANSTIQLAVSGTINSNATGTITNSATVTPAEPGVTPGTSTPVNTVLTAKSGLTILKTAPATANSGAAISYTITVGNTGPSNAIAAKISDVIPAEIQGVSWISAVTGSASFTSGATGNGNNLEAVVNIPAGTGNKVVFTVNGTISSAYSGNSVNTASATATEPASPSPTSTSTTAVGRVPQLSVTKSGPSNVIAGDAITYKIIVSNTGISDAIGTTIRDNIPAKITNVTWVVSKTGTASFVGNASNTGSNINFTGTIPAGAGNTIVIDVTGTVLASATGNFSNMAIALPAEPVPSVNSNTVTTTISNQSGLVMLKNGPATAQAGTAISYTLKITNNGLSDAVNALITDLVPAEIKTVSWSSATQGSATLIGSGSGTGNSVSLNGNIPTGAANAIVVTINGTVDPSFSGNISNTATADPSEVGSPSSSSTVTTQVGRTPVVTIAKTGPATLTAGQNISYTIEVSNTSVADAKALVITDAVPAEVTNVNWSTTTAGSAGLIGTGTGTGNAISITGNLPA</sequence>
<feature type="domain" description="DUF11" evidence="3">
    <location>
        <begin position="1122"/>
        <end position="1227"/>
    </location>
</feature>
<feature type="domain" description="DUF11" evidence="3">
    <location>
        <begin position="734"/>
        <end position="851"/>
    </location>
</feature>
<evidence type="ECO:0000313" key="6">
    <source>
        <dbReference type="EMBL" id="SHF87314.1"/>
    </source>
</evidence>
<dbReference type="InterPro" id="IPR047589">
    <property type="entry name" value="DUF11_rpt"/>
</dbReference>
<feature type="signal peptide" evidence="2">
    <location>
        <begin position="1"/>
        <end position="24"/>
    </location>
</feature>
<dbReference type="InterPro" id="IPR001434">
    <property type="entry name" value="OmcB-like_DUF11"/>
</dbReference>
<evidence type="ECO:0000259" key="3">
    <source>
        <dbReference type="Pfam" id="PF01345"/>
    </source>
</evidence>
<proteinExistence type="predicted"/>
<feature type="domain" description="DUF11" evidence="3">
    <location>
        <begin position="863"/>
        <end position="982"/>
    </location>
</feature>
<feature type="domain" description="GEVED" evidence="5">
    <location>
        <begin position="355"/>
        <end position="433"/>
    </location>
</feature>
<dbReference type="Pfam" id="PF20009">
    <property type="entry name" value="GEVED"/>
    <property type="match status" value="2"/>
</dbReference>
<feature type="domain" description="DUF11" evidence="3">
    <location>
        <begin position="1249"/>
        <end position="1365"/>
    </location>
</feature>